<gene>
    <name evidence="1" type="ORF">P691DRAFT_810162</name>
</gene>
<organism evidence="1 2">
    <name type="scientific">Macrolepiota fuliginosa MF-IS2</name>
    <dbReference type="NCBI Taxonomy" id="1400762"/>
    <lineage>
        <taxon>Eukaryota</taxon>
        <taxon>Fungi</taxon>
        <taxon>Dikarya</taxon>
        <taxon>Basidiomycota</taxon>
        <taxon>Agaricomycotina</taxon>
        <taxon>Agaricomycetes</taxon>
        <taxon>Agaricomycetidae</taxon>
        <taxon>Agaricales</taxon>
        <taxon>Agaricineae</taxon>
        <taxon>Agaricaceae</taxon>
        <taxon>Macrolepiota</taxon>
    </lineage>
</organism>
<name>A0A9P5X4K3_9AGAR</name>
<sequence length="80" mass="9670">MSTPFSSFIHKDHKTIYTLYDKYFHPSSKIHPRLIRKTTIRTPALREIFRHIKTFAHHRITPIKHGQEPRQREQLIQTPL</sequence>
<dbReference type="OrthoDB" id="9983919at2759"/>
<dbReference type="AlphaFoldDB" id="A0A9P5X4K3"/>
<dbReference type="EMBL" id="MU151577">
    <property type="protein sequence ID" value="KAF9442726.1"/>
    <property type="molecule type" value="Genomic_DNA"/>
</dbReference>
<comment type="caution">
    <text evidence="1">The sequence shown here is derived from an EMBL/GenBank/DDBJ whole genome shotgun (WGS) entry which is preliminary data.</text>
</comment>
<accession>A0A9P5X4K3</accession>
<proteinExistence type="predicted"/>
<dbReference type="Proteomes" id="UP000807342">
    <property type="component" value="Unassembled WGS sequence"/>
</dbReference>
<protein>
    <submittedName>
        <fullName evidence="1">Uncharacterized protein</fullName>
    </submittedName>
</protein>
<reference evidence="1" key="1">
    <citation type="submission" date="2020-11" db="EMBL/GenBank/DDBJ databases">
        <authorList>
            <consortium name="DOE Joint Genome Institute"/>
            <person name="Ahrendt S."/>
            <person name="Riley R."/>
            <person name="Andreopoulos W."/>
            <person name="Labutti K."/>
            <person name="Pangilinan J."/>
            <person name="Ruiz-Duenas F.J."/>
            <person name="Barrasa J.M."/>
            <person name="Sanchez-Garcia M."/>
            <person name="Camarero S."/>
            <person name="Miyauchi S."/>
            <person name="Serrano A."/>
            <person name="Linde D."/>
            <person name="Babiker R."/>
            <person name="Drula E."/>
            <person name="Ayuso-Fernandez I."/>
            <person name="Pacheco R."/>
            <person name="Padilla G."/>
            <person name="Ferreira P."/>
            <person name="Barriuso J."/>
            <person name="Kellner H."/>
            <person name="Castanera R."/>
            <person name="Alfaro M."/>
            <person name="Ramirez L."/>
            <person name="Pisabarro A.G."/>
            <person name="Kuo A."/>
            <person name="Tritt A."/>
            <person name="Lipzen A."/>
            <person name="He G."/>
            <person name="Yan M."/>
            <person name="Ng V."/>
            <person name="Cullen D."/>
            <person name="Martin F."/>
            <person name="Rosso M.-N."/>
            <person name="Henrissat B."/>
            <person name="Hibbett D."/>
            <person name="Martinez A.T."/>
            <person name="Grigoriev I.V."/>
        </authorList>
    </citation>
    <scope>NUCLEOTIDE SEQUENCE</scope>
    <source>
        <strain evidence="1">MF-IS2</strain>
    </source>
</reference>
<evidence type="ECO:0000313" key="2">
    <source>
        <dbReference type="Proteomes" id="UP000807342"/>
    </source>
</evidence>
<keyword evidence="2" id="KW-1185">Reference proteome</keyword>
<evidence type="ECO:0000313" key="1">
    <source>
        <dbReference type="EMBL" id="KAF9442726.1"/>
    </source>
</evidence>